<comment type="caution">
    <text evidence="2">The sequence shown here is derived from an EMBL/GenBank/DDBJ whole genome shotgun (WGS) entry which is preliminary data.</text>
</comment>
<dbReference type="Proteomes" id="UP001141806">
    <property type="component" value="Unassembled WGS sequence"/>
</dbReference>
<feature type="compositionally biased region" description="Polar residues" evidence="1">
    <location>
        <begin position="215"/>
        <end position="242"/>
    </location>
</feature>
<dbReference type="OrthoDB" id="1939092at2759"/>
<name>A0A9Q0H6Y9_9MAGN</name>
<gene>
    <name evidence="2" type="ORF">NE237_026579</name>
</gene>
<dbReference type="PANTHER" id="PTHR34281">
    <property type="entry name" value="PROTEIN EARLY FLOWERING 3"/>
    <property type="match status" value="1"/>
</dbReference>
<evidence type="ECO:0000313" key="2">
    <source>
        <dbReference type="EMBL" id="KAJ4959468.1"/>
    </source>
</evidence>
<accession>A0A9Q0H6Y9</accession>
<proteinExistence type="predicted"/>
<feature type="compositionally biased region" description="Polar residues" evidence="1">
    <location>
        <begin position="50"/>
        <end position="61"/>
    </location>
</feature>
<feature type="compositionally biased region" description="Polar residues" evidence="1">
    <location>
        <begin position="347"/>
        <end position="360"/>
    </location>
</feature>
<feature type="region of interest" description="Disordered" evidence="1">
    <location>
        <begin position="484"/>
        <end position="510"/>
    </location>
</feature>
<organism evidence="2 3">
    <name type="scientific">Protea cynaroides</name>
    <dbReference type="NCBI Taxonomy" id="273540"/>
    <lineage>
        <taxon>Eukaryota</taxon>
        <taxon>Viridiplantae</taxon>
        <taxon>Streptophyta</taxon>
        <taxon>Embryophyta</taxon>
        <taxon>Tracheophyta</taxon>
        <taxon>Spermatophyta</taxon>
        <taxon>Magnoliopsida</taxon>
        <taxon>Proteales</taxon>
        <taxon>Proteaceae</taxon>
        <taxon>Protea</taxon>
    </lineage>
</organism>
<protein>
    <submittedName>
        <fullName evidence="2">Uncharacterized protein</fullName>
    </submittedName>
</protein>
<dbReference type="EMBL" id="JAMYWD010000010">
    <property type="protein sequence ID" value="KAJ4959468.1"/>
    <property type="molecule type" value="Genomic_DNA"/>
</dbReference>
<feature type="region of interest" description="Disordered" evidence="1">
    <location>
        <begin position="50"/>
        <end position="108"/>
    </location>
</feature>
<feature type="region of interest" description="Disordered" evidence="1">
    <location>
        <begin position="215"/>
        <end position="248"/>
    </location>
</feature>
<feature type="region of interest" description="Disordered" evidence="1">
    <location>
        <begin position="341"/>
        <end position="364"/>
    </location>
</feature>
<feature type="region of interest" description="Disordered" evidence="1">
    <location>
        <begin position="1"/>
        <end position="34"/>
    </location>
</feature>
<evidence type="ECO:0000313" key="3">
    <source>
        <dbReference type="Proteomes" id="UP001141806"/>
    </source>
</evidence>
<evidence type="ECO:0000256" key="1">
    <source>
        <dbReference type="SAM" id="MobiDB-lite"/>
    </source>
</evidence>
<dbReference type="InterPro" id="IPR039319">
    <property type="entry name" value="ELF3-like"/>
</dbReference>
<sequence>MKGGKEEGKIMGPLFPRLHVNDKEKGGPRAPPRNKMALYEQLSVPSQRFNSWSASTLSQPLRNADTLVPSTPSSQGGDHERSVFSPVYVPPPTPSHSTEKLHSSSPDGVNLNASMPVSERKSMKNACYQTSDATGRMLLTSECNSFHPFDYSNSKNSGQKKLGDEDDVRVPTFVHPEVASCPNKDLPSMERERLASFCPTSQGRSADTLVNSPLNPAGTSSNFLMQHQNGSDKYSKQTSTTDMRSRKQIRDHCEENLKGSIMSRERAGVKVSMPLMHTDRSANLERQSNLLDDHGRLCDADRLVQQKNRAGLFQNNSACVDGILVKPVGLEKRDITRVRSEPCSIKSPGNSRRSPDQAENGTDYHEDYACGSLQVGDVDRNDEVSETSMVDSMSGLDISPDDVVGVIGQKRFWKARKAIVNQQRLFAVQVFELHRLIKVQRLIAGSPHLLLENNCYLAKPSLNVSPTNKLPSDYVLKSPQRNVKKIGDSQKPNQSTECDAENTFGKPTLPSLNNGINRGLVSQHSNCGPYSRNPPPAPVGTDSNMGPWCFHPPSGNQWLVPILSPSEGLIYKPYTGPCPHAGFMAPVYGGCGPQSLPLVARDLMNPAHGVQATHQGIGFLPGVPPVGQTYFPPYSFPVMSPVMPASAVEQASLLANARLHGQAGQLSTGEINFIHQQRSCNYANQKSDAVDSGIWKFQTSKDGELRGSTASSPCEKAQVAGSGHVDERDPLLPFPMAPAVQGSDCNPQAPSSDQQVRVIKVAPHNPRFATESAARIFRSIQRERHQYDSV</sequence>
<dbReference type="PANTHER" id="PTHR34281:SF2">
    <property type="entry name" value="PROTEIN EARLY FLOWERING 3"/>
    <property type="match status" value="1"/>
</dbReference>
<keyword evidence="3" id="KW-1185">Reference proteome</keyword>
<reference evidence="2" key="1">
    <citation type="journal article" date="2023" name="Plant J.">
        <title>The genome of the king protea, Protea cynaroides.</title>
        <authorList>
            <person name="Chang J."/>
            <person name="Duong T.A."/>
            <person name="Schoeman C."/>
            <person name="Ma X."/>
            <person name="Roodt D."/>
            <person name="Barker N."/>
            <person name="Li Z."/>
            <person name="Van de Peer Y."/>
            <person name="Mizrachi E."/>
        </authorList>
    </citation>
    <scope>NUCLEOTIDE SEQUENCE</scope>
    <source>
        <tissue evidence="2">Young leaves</tissue>
    </source>
</reference>
<dbReference type="GO" id="GO:2000028">
    <property type="term" value="P:regulation of photoperiodism, flowering"/>
    <property type="evidence" value="ECO:0007669"/>
    <property type="project" value="InterPro"/>
</dbReference>
<dbReference type="AlphaFoldDB" id="A0A9Q0H6Y9"/>